<dbReference type="GO" id="GO:0140359">
    <property type="term" value="F:ABC-type transporter activity"/>
    <property type="evidence" value="ECO:0007669"/>
    <property type="project" value="InterPro"/>
</dbReference>
<keyword evidence="8" id="KW-1185">Reference proteome</keyword>
<feature type="transmembrane region" description="Helical" evidence="5">
    <location>
        <begin position="175"/>
        <end position="197"/>
    </location>
</feature>
<keyword evidence="2 5" id="KW-0812">Transmembrane</keyword>
<evidence type="ECO:0000256" key="5">
    <source>
        <dbReference type="SAM" id="Phobius"/>
    </source>
</evidence>
<keyword evidence="4 5" id="KW-0472">Membrane</keyword>
<sequence length="259" mass="27283">MSMSARDLAVVTRFNGRLFWRDRTALTTSVALFLGLGIGLPLMMDRLGAGGNPRMVLDQHLGILATVLVIATFTQIATTLTARRDQLVLKRLRTTGLSDRAILGGEMGNLVLQSTLLALVTSVALYVLTSLAVPRNPALFLVAVVAGAAVLCLLGAAFTAIVPRTELAAVMAMPFFLLAGFGGGAMGPILEILPGWVGTVLGLLPTGPVVEMARTAYAADGTLAGDLRAAAVPALQLAVWAAIGLFALTRWFRWETRKS</sequence>
<evidence type="ECO:0000256" key="2">
    <source>
        <dbReference type="ARBA" id="ARBA00022692"/>
    </source>
</evidence>
<name>A0A7W7WCB6_9ACTN</name>
<dbReference type="Proteomes" id="UP000534286">
    <property type="component" value="Unassembled WGS sequence"/>
</dbReference>
<feature type="domain" description="ABC-2 type transporter transmembrane" evidence="6">
    <location>
        <begin position="10"/>
        <end position="215"/>
    </location>
</feature>
<feature type="transmembrane region" description="Helical" evidence="5">
    <location>
        <begin position="24"/>
        <end position="43"/>
    </location>
</feature>
<feature type="transmembrane region" description="Helical" evidence="5">
    <location>
        <begin position="139"/>
        <end position="163"/>
    </location>
</feature>
<evidence type="ECO:0000256" key="1">
    <source>
        <dbReference type="ARBA" id="ARBA00004141"/>
    </source>
</evidence>
<evidence type="ECO:0000313" key="7">
    <source>
        <dbReference type="EMBL" id="MBB4941145.1"/>
    </source>
</evidence>
<feature type="transmembrane region" description="Helical" evidence="5">
    <location>
        <begin position="63"/>
        <end position="82"/>
    </location>
</feature>
<evidence type="ECO:0000256" key="3">
    <source>
        <dbReference type="ARBA" id="ARBA00022989"/>
    </source>
</evidence>
<evidence type="ECO:0000313" key="8">
    <source>
        <dbReference type="Proteomes" id="UP000534286"/>
    </source>
</evidence>
<dbReference type="PANTHER" id="PTHR43229">
    <property type="entry name" value="NODULATION PROTEIN J"/>
    <property type="match status" value="1"/>
</dbReference>
<evidence type="ECO:0000256" key="4">
    <source>
        <dbReference type="ARBA" id="ARBA00023136"/>
    </source>
</evidence>
<dbReference type="InterPro" id="IPR013525">
    <property type="entry name" value="ABC2_TM"/>
</dbReference>
<protein>
    <submittedName>
        <fullName evidence="7">ABC-2 type transport system permease protein</fullName>
    </submittedName>
</protein>
<organism evidence="7 8">
    <name type="scientific">Streptosporangium album</name>
    <dbReference type="NCBI Taxonomy" id="47479"/>
    <lineage>
        <taxon>Bacteria</taxon>
        <taxon>Bacillati</taxon>
        <taxon>Actinomycetota</taxon>
        <taxon>Actinomycetes</taxon>
        <taxon>Streptosporangiales</taxon>
        <taxon>Streptosporangiaceae</taxon>
        <taxon>Streptosporangium</taxon>
    </lineage>
</organism>
<comment type="subcellular location">
    <subcellularLocation>
        <location evidence="1">Membrane</location>
        <topology evidence="1">Multi-pass membrane protein</topology>
    </subcellularLocation>
</comment>
<proteinExistence type="predicted"/>
<dbReference type="PANTHER" id="PTHR43229:SF2">
    <property type="entry name" value="NODULATION PROTEIN J"/>
    <property type="match status" value="1"/>
</dbReference>
<dbReference type="Pfam" id="PF01061">
    <property type="entry name" value="ABC2_membrane"/>
    <property type="match status" value="1"/>
</dbReference>
<evidence type="ECO:0000259" key="6">
    <source>
        <dbReference type="Pfam" id="PF01061"/>
    </source>
</evidence>
<gene>
    <name evidence="7" type="ORF">FHR32_005522</name>
</gene>
<dbReference type="InterPro" id="IPR051784">
    <property type="entry name" value="Nod_factor_ABC_transporter"/>
</dbReference>
<reference evidence="7 8" key="1">
    <citation type="submission" date="2020-08" db="EMBL/GenBank/DDBJ databases">
        <title>Sequencing the genomes of 1000 actinobacteria strains.</title>
        <authorList>
            <person name="Klenk H.-P."/>
        </authorList>
    </citation>
    <scope>NUCLEOTIDE SEQUENCE [LARGE SCALE GENOMIC DNA]</scope>
    <source>
        <strain evidence="7 8">DSM 43023</strain>
    </source>
</reference>
<comment type="caution">
    <text evidence="7">The sequence shown here is derived from an EMBL/GenBank/DDBJ whole genome shotgun (WGS) entry which is preliminary data.</text>
</comment>
<keyword evidence="3 5" id="KW-1133">Transmembrane helix</keyword>
<feature type="transmembrane region" description="Helical" evidence="5">
    <location>
        <begin position="230"/>
        <end position="252"/>
    </location>
</feature>
<dbReference type="EMBL" id="JACHJU010000002">
    <property type="protein sequence ID" value="MBB4941145.1"/>
    <property type="molecule type" value="Genomic_DNA"/>
</dbReference>
<dbReference type="AlphaFoldDB" id="A0A7W7WCB6"/>
<feature type="transmembrane region" description="Helical" evidence="5">
    <location>
        <begin position="110"/>
        <end position="133"/>
    </location>
</feature>
<accession>A0A7W7WCB6</accession>
<dbReference type="GO" id="GO:0016020">
    <property type="term" value="C:membrane"/>
    <property type="evidence" value="ECO:0007669"/>
    <property type="project" value="UniProtKB-SubCell"/>
</dbReference>